<protein>
    <submittedName>
        <fullName evidence="2">SDR family oxidoreductase</fullName>
    </submittedName>
</protein>
<evidence type="ECO:0000313" key="3">
    <source>
        <dbReference type="Proteomes" id="UP000308697"/>
    </source>
</evidence>
<evidence type="ECO:0000259" key="1">
    <source>
        <dbReference type="Pfam" id="PF05368"/>
    </source>
</evidence>
<dbReference type="Gene3D" id="3.40.50.720">
    <property type="entry name" value="NAD(P)-binding Rossmann-like Domain"/>
    <property type="match status" value="1"/>
</dbReference>
<feature type="domain" description="NmrA-like" evidence="1">
    <location>
        <begin position="1"/>
        <end position="235"/>
    </location>
</feature>
<reference evidence="2 3" key="1">
    <citation type="submission" date="2019-04" db="EMBL/GenBank/DDBJ databases">
        <title>Streptomyces piniterrae sp. nov., a heliquinomycin-producing actinomycete isolated from rhizosphere soil of Pinus yunnanensis.</title>
        <authorList>
            <person name="Zhuang X."/>
            <person name="Zhao J."/>
        </authorList>
    </citation>
    <scope>NUCLEOTIDE SEQUENCE [LARGE SCALE GENOMIC DNA]</scope>
    <source>
        <strain evidence="3">jys28</strain>
    </source>
</reference>
<accession>A0A4V5MMQ7</accession>
<dbReference type="EMBL" id="SUMB01000004">
    <property type="protein sequence ID" value="TJZ54258.1"/>
    <property type="molecule type" value="Genomic_DNA"/>
</dbReference>
<dbReference type="Proteomes" id="UP000308697">
    <property type="component" value="Unassembled WGS sequence"/>
</dbReference>
<organism evidence="2 3">
    <name type="scientific">Streptomyces piniterrae</name>
    <dbReference type="NCBI Taxonomy" id="2571125"/>
    <lineage>
        <taxon>Bacteria</taxon>
        <taxon>Bacillati</taxon>
        <taxon>Actinomycetota</taxon>
        <taxon>Actinomycetes</taxon>
        <taxon>Kitasatosporales</taxon>
        <taxon>Streptomycetaceae</taxon>
        <taxon>Streptomyces</taxon>
    </lineage>
</organism>
<name>A0A4V5MMQ7_9ACTN</name>
<sequence length="278" mass="29723">MTQIVTVLGGTGKTGRRVVSKLRAGGHTVRPASRSTEIPFDWLDDSTWQGALTGADAVYLVPPALPSQQVTLVPGFVRRAVDLGVRRLVLLSARGIDRAENPDALTCERAVRDSGVAWTVVRPAWFAQNFSEEFFQPQVMQGVIAAPAGDGKVPFVDAEDIAEVAAAALTDERHAGQIYELSGPEALSFGQAAALIGEALNRPVQFVDIPPEEFVRGATSAGLPEEHAGLLAGLFGVIRNGWDERLSEGVQQALGRQPADFKSYVNRSAAEGKWGEPQ</sequence>
<dbReference type="PANTHER" id="PTHR43162">
    <property type="match status" value="1"/>
</dbReference>
<dbReference type="PANTHER" id="PTHR43162:SF1">
    <property type="entry name" value="PRESTALK A DIFFERENTIATION PROTEIN A"/>
    <property type="match status" value="1"/>
</dbReference>
<dbReference type="Pfam" id="PF05368">
    <property type="entry name" value="NmrA"/>
    <property type="match status" value="1"/>
</dbReference>
<dbReference type="Gene3D" id="3.90.25.10">
    <property type="entry name" value="UDP-galactose 4-epimerase, domain 1"/>
    <property type="match status" value="1"/>
</dbReference>
<dbReference type="RefSeq" id="WP_136740184.1">
    <property type="nucleotide sequence ID" value="NZ_SUMB01000004.1"/>
</dbReference>
<dbReference type="InterPro" id="IPR051604">
    <property type="entry name" value="Ergot_Alk_Oxidoreductase"/>
</dbReference>
<dbReference type="InterPro" id="IPR036291">
    <property type="entry name" value="NAD(P)-bd_dom_sf"/>
</dbReference>
<proteinExistence type="predicted"/>
<dbReference type="OrthoDB" id="3250520at2"/>
<dbReference type="CDD" id="cd05269">
    <property type="entry name" value="TMR_SDR_a"/>
    <property type="match status" value="1"/>
</dbReference>
<comment type="caution">
    <text evidence="2">The sequence shown here is derived from an EMBL/GenBank/DDBJ whole genome shotgun (WGS) entry which is preliminary data.</text>
</comment>
<dbReference type="AlphaFoldDB" id="A0A4V5MMQ7"/>
<keyword evidence="3" id="KW-1185">Reference proteome</keyword>
<evidence type="ECO:0000313" key="2">
    <source>
        <dbReference type="EMBL" id="TJZ54258.1"/>
    </source>
</evidence>
<dbReference type="InterPro" id="IPR008030">
    <property type="entry name" value="NmrA-like"/>
</dbReference>
<gene>
    <name evidence="2" type="ORF">FCH28_13880</name>
</gene>
<dbReference type="SUPFAM" id="SSF51735">
    <property type="entry name" value="NAD(P)-binding Rossmann-fold domains"/>
    <property type="match status" value="1"/>
</dbReference>